<evidence type="ECO:0000256" key="2">
    <source>
        <dbReference type="SAM" id="Phobius"/>
    </source>
</evidence>
<keyword evidence="4" id="KW-1185">Reference proteome</keyword>
<evidence type="ECO:0000256" key="1">
    <source>
        <dbReference type="SAM" id="Coils"/>
    </source>
</evidence>
<evidence type="ECO:0000313" key="4">
    <source>
        <dbReference type="Proteomes" id="UP000831880"/>
    </source>
</evidence>
<feature type="coiled-coil region" evidence="1">
    <location>
        <begin position="3"/>
        <end position="33"/>
    </location>
</feature>
<keyword evidence="2" id="KW-0472">Membrane</keyword>
<protein>
    <submittedName>
        <fullName evidence="3">Uncharacterized protein</fullName>
    </submittedName>
</protein>
<feature type="transmembrane region" description="Helical" evidence="2">
    <location>
        <begin position="43"/>
        <end position="69"/>
    </location>
</feature>
<organism evidence="3 4">
    <name type="scientific">Halobacillus shinanisalinarum</name>
    <dbReference type="NCBI Taxonomy" id="2932258"/>
    <lineage>
        <taxon>Bacteria</taxon>
        <taxon>Bacillati</taxon>
        <taxon>Bacillota</taxon>
        <taxon>Bacilli</taxon>
        <taxon>Bacillales</taxon>
        <taxon>Bacillaceae</taxon>
        <taxon>Halobacillus</taxon>
    </lineage>
</organism>
<evidence type="ECO:0000313" key="3">
    <source>
        <dbReference type="EMBL" id="UOQ92737.1"/>
    </source>
</evidence>
<keyword evidence="1" id="KW-0175">Coiled coil</keyword>
<gene>
    <name evidence="3" type="ORF">MUO14_20320</name>
</gene>
<reference evidence="3 4" key="1">
    <citation type="submission" date="2022-04" db="EMBL/GenBank/DDBJ databases">
        <title>Halobacillus sp. isolated from saltern.</title>
        <authorList>
            <person name="Won M."/>
            <person name="Lee C.-M."/>
            <person name="Woen H.-Y."/>
            <person name="Kwon S.-W."/>
        </authorList>
    </citation>
    <scope>NUCLEOTIDE SEQUENCE [LARGE SCALE GENOMIC DNA]</scope>
    <source>
        <strain evidence="3 4">SSTM10-2</strain>
    </source>
</reference>
<accession>A0ABY4H186</accession>
<name>A0ABY4H186_9BACI</name>
<dbReference type="RefSeq" id="WP_244752343.1">
    <property type="nucleotide sequence ID" value="NZ_CP095074.1"/>
</dbReference>
<proteinExistence type="predicted"/>
<sequence>MERDTEKQILEELKNINQSLEDIKEKNNDIESSPIIFDIVKSLLIGILIVGPAIAVVMVIFQILISWMFN</sequence>
<keyword evidence="2" id="KW-1133">Transmembrane helix</keyword>
<dbReference type="Proteomes" id="UP000831880">
    <property type="component" value="Chromosome"/>
</dbReference>
<keyword evidence="2" id="KW-0812">Transmembrane</keyword>
<dbReference type="EMBL" id="CP095074">
    <property type="protein sequence ID" value="UOQ92737.1"/>
    <property type="molecule type" value="Genomic_DNA"/>
</dbReference>